<accession>A0A7W7Y874</accession>
<organism evidence="3 4">
    <name type="scientific">Prosthecobacter vanneervenii</name>
    <dbReference type="NCBI Taxonomy" id="48466"/>
    <lineage>
        <taxon>Bacteria</taxon>
        <taxon>Pseudomonadati</taxon>
        <taxon>Verrucomicrobiota</taxon>
        <taxon>Verrucomicrobiia</taxon>
        <taxon>Verrucomicrobiales</taxon>
        <taxon>Verrucomicrobiaceae</taxon>
        <taxon>Prosthecobacter</taxon>
    </lineage>
</organism>
<dbReference type="InterPro" id="IPR006311">
    <property type="entry name" value="TAT_signal"/>
</dbReference>
<dbReference type="EMBL" id="JACHIG010000001">
    <property type="protein sequence ID" value="MBB5031374.1"/>
    <property type="molecule type" value="Genomic_DNA"/>
</dbReference>
<gene>
    <name evidence="3" type="ORF">HNQ65_000928</name>
</gene>
<keyword evidence="4" id="KW-1185">Reference proteome</keyword>
<dbReference type="InterPro" id="IPR050417">
    <property type="entry name" value="Sugar_Epim/Isomerase"/>
</dbReference>
<dbReference type="EC" id="5.3.1.22" evidence="3"/>
<evidence type="ECO:0000313" key="3">
    <source>
        <dbReference type="EMBL" id="MBB5031374.1"/>
    </source>
</evidence>
<feature type="domain" description="Xylose isomerase-like TIM barrel" evidence="2">
    <location>
        <begin position="81"/>
        <end position="275"/>
    </location>
</feature>
<keyword evidence="3" id="KW-0670">Pyruvate</keyword>
<dbReference type="PANTHER" id="PTHR43489">
    <property type="entry name" value="ISOMERASE"/>
    <property type="match status" value="1"/>
</dbReference>
<dbReference type="PANTHER" id="PTHR43489:SF3">
    <property type="entry name" value="XYLOSE ISOMERASE DOMAIN PROTEIN TIM BARREL"/>
    <property type="match status" value="1"/>
</dbReference>
<evidence type="ECO:0000256" key="1">
    <source>
        <dbReference type="ARBA" id="ARBA00023235"/>
    </source>
</evidence>
<sequence length="294" mass="32543">MNRRHFLTTALAATAASRAGAVSIDKAAADPAYVIKNHGIKHTVMGWCFKPMDTVVLAKHCKDIGLVGMEGIDKKYYPDVKALGLDISLVSGHGFGNGPCNPKFRDEVIAKLTEGIDLAADVGCKKVITFTGMKFDGMDREKAIKDCLDTWKVVLPHAEKKGITLVLEHLNSRDSSHPMKGHPGYFGDDVDFCVDLIKQIGSPNFKLLFDIYHVSIMNGDVIRRLRIHKDYIGHIHTAGNPGRCELDEHQEINYPAVMQALLEIGYHDFVAHEFIPTWSDPILALRHAAMVCDV</sequence>
<proteinExistence type="predicted"/>
<protein>
    <submittedName>
        <fullName evidence="3">Hydroxypyruvate isomerase</fullName>
        <ecNumber evidence="3">5.3.1.22</ecNumber>
    </submittedName>
</protein>
<dbReference type="GO" id="GO:0008903">
    <property type="term" value="F:hydroxypyruvate isomerase activity"/>
    <property type="evidence" value="ECO:0007669"/>
    <property type="project" value="UniProtKB-EC"/>
</dbReference>
<dbReference type="AlphaFoldDB" id="A0A7W7Y874"/>
<dbReference type="Pfam" id="PF01261">
    <property type="entry name" value="AP_endonuc_2"/>
    <property type="match status" value="1"/>
</dbReference>
<keyword evidence="1 3" id="KW-0413">Isomerase</keyword>
<dbReference type="InterPro" id="IPR036237">
    <property type="entry name" value="Xyl_isomerase-like_sf"/>
</dbReference>
<reference evidence="3 4" key="1">
    <citation type="submission" date="2020-08" db="EMBL/GenBank/DDBJ databases">
        <title>Genomic Encyclopedia of Type Strains, Phase IV (KMG-IV): sequencing the most valuable type-strain genomes for metagenomic binning, comparative biology and taxonomic classification.</title>
        <authorList>
            <person name="Goeker M."/>
        </authorList>
    </citation>
    <scope>NUCLEOTIDE SEQUENCE [LARGE SCALE GENOMIC DNA]</scope>
    <source>
        <strain evidence="3 4">DSM 12252</strain>
    </source>
</reference>
<evidence type="ECO:0000313" key="4">
    <source>
        <dbReference type="Proteomes" id="UP000590740"/>
    </source>
</evidence>
<evidence type="ECO:0000259" key="2">
    <source>
        <dbReference type="Pfam" id="PF01261"/>
    </source>
</evidence>
<name>A0A7W7Y874_9BACT</name>
<dbReference type="RefSeq" id="WP_221306030.1">
    <property type="nucleotide sequence ID" value="NZ_JACHIG010000001.1"/>
</dbReference>
<dbReference type="Gene3D" id="3.20.20.150">
    <property type="entry name" value="Divalent-metal-dependent TIM barrel enzymes"/>
    <property type="match status" value="1"/>
</dbReference>
<dbReference type="Proteomes" id="UP000590740">
    <property type="component" value="Unassembled WGS sequence"/>
</dbReference>
<dbReference type="PROSITE" id="PS51318">
    <property type="entry name" value="TAT"/>
    <property type="match status" value="1"/>
</dbReference>
<dbReference type="InterPro" id="IPR013022">
    <property type="entry name" value="Xyl_isomerase-like_TIM-brl"/>
</dbReference>
<comment type="caution">
    <text evidence="3">The sequence shown here is derived from an EMBL/GenBank/DDBJ whole genome shotgun (WGS) entry which is preliminary data.</text>
</comment>
<dbReference type="SUPFAM" id="SSF51658">
    <property type="entry name" value="Xylose isomerase-like"/>
    <property type="match status" value="1"/>
</dbReference>